<name>A0A8J3K5X9_9ACTN</name>
<evidence type="ECO:0000256" key="3">
    <source>
        <dbReference type="ARBA" id="ARBA00022475"/>
    </source>
</evidence>
<dbReference type="InterPro" id="IPR036259">
    <property type="entry name" value="MFS_trans_sf"/>
</dbReference>
<feature type="transmembrane region" description="Helical" evidence="7">
    <location>
        <begin position="347"/>
        <end position="373"/>
    </location>
</feature>
<reference evidence="8 9" key="1">
    <citation type="submission" date="2021-01" db="EMBL/GenBank/DDBJ databases">
        <title>Whole genome shotgun sequence of Catellatospora chokoriensis NBRC 107358.</title>
        <authorList>
            <person name="Komaki H."/>
            <person name="Tamura T."/>
        </authorList>
    </citation>
    <scope>NUCLEOTIDE SEQUENCE [LARGE SCALE GENOMIC DNA]</scope>
    <source>
        <strain evidence="8 9">NBRC 107358</strain>
    </source>
</reference>
<evidence type="ECO:0000256" key="2">
    <source>
        <dbReference type="ARBA" id="ARBA00022448"/>
    </source>
</evidence>
<feature type="transmembrane region" description="Helical" evidence="7">
    <location>
        <begin position="315"/>
        <end position="335"/>
    </location>
</feature>
<evidence type="ECO:0000256" key="4">
    <source>
        <dbReference type="ARBA" id="ARBA00022692"/>
    </source>
</evidence>
<dbReference type="AlphaFoldDB" id="A0A8J3K5X9"/>
<evidence type="ECO:0000313" key="9">
    <source>
        <dbReference type="Proteomes" id="UP000619293"/>
    </source>
</evidence>
<sequence>MTVQQLDSSEATQSPRGLRLLLASAAVSVTGDGALLAAAPLMAASLSQDPFEIGLVAAAGYAAWIVAGLPAGALVDRWNRRTVMVAADAFRALTLGLFALLVVTGHASIAALVATVFLVGLGSCFFDPAVQSLIPDLVGRDKALLTRANGALWGIDTLGRSLTGPPLGAASFALARALPFAADALSFIGSAVLLRFIPSAPSHNAVHPRLLASVRAGMAFLATHGELRRLTLGMGAYNLGWNLGFATLVLYAQQFLNLGAMGYGILISAGAVGGALSGWLTPKLVKSASASGVYAVALVLQAAIWLTVASTGNPWVAGTAIMFLGGLSTTVSTVGGTARQLLTPGDLVGRVVSATRLVGIGAAAAGAFLGGVISQQEGLRAPMLTSAGLLVLIAAVFLVAHRQSSR</sequence>
<feature type="transmembrane region" description="Helical" evidence="7">
    <location>
        <begin position="379"/>
        <end position="400"/>
    </location>
</feature>
<keyword evidence="2" id="KW-0813">Transport</keyword>
<keyword evidence="6 7" id="KW-0472">Membrane</keyword>
<dbReference type="Proteomes" id="UP000619293">
    <property type="component" value="Unassembled WGS sequence"/>
</dbReference>
<organism evidence="8 9">
    <name type="scientific">Catellatospora chokoriensis</name>
    <dbReference type="NCBI Taxonomy" id="310353"/>
    <lineage>
        <taxon>Bacteria</taxon>
        <taxon>Bacillati</taxon>
        <taxon>Actinomycetota</taxon>
        <taxon>Actinomycetes</taxon>
        <taxon>Micromonosporales</taxon>
        <taxon>Micromonosporaceae</taxon>
        <taxon>Catellatospora</taxon>
    </lineage>
</organism>
<feature type="transmembrane region" description="Helical" evidence="7">
    <location>
        <begin position="292"/>
        <end position="309"/>
    </location>
</feature>
<feature type="transmembrane region" description="Helical" evidence="7">
    <location>
        <begin position="236"/>
        <end position="254"/>
    </location>
</feature>
<keyword evidence="4 7" id="KW-0812">Transmembrane</keyword>
<accession>A0A8J3K5X9</accession>
<feature type="transmembrane region" description="Helical" evidence="7">
    <location>
        <begin position="53"/>
        <end position="75"/>
    </location>
</feature>
<dbReference type="GO" id="GO:0005886">
    <property type="term" value="C:plasma membrane"/>
    <property type="evidence" value="ECO:0007669"/>
    <property type="project" value="UniProtKB-SubCell"/>
</dbReference>
<evidence type="ECO:0000313" key="8">
    <source>
        <dbReference type="EMBL" id="GIF89154.1"/>
    </source>
</evidence>
<evidence type="ECO:0000256" key="7">
    <source>
        <dbReference type="SAM" id="Phobius"/>
    </source>
</evidence>
<dbReference type="InterPro" id="IPR010290">
    <property type="entry name" value="TM_effector"/>
</dbReference>
<dbReference type="PANTHER" id="PTHR23513">
    <property type="entry name" value="INTEGRAL MEMBRANE EFFLUX PROTEIN-RELATED"/>
    <property type="match status" value="1"/>
</dbReference>
<evidence type="ECO:0000256" key="1">
    <source>
        <dbReference type="ARBA" id="ARBA00004651"/>
    </source>
</evidence>
<dbReference type="Pfam" id="PF05977">
    <property type="entry name" value="MFS_3"/>
    <property type="match status" value="1"/>
</dbReference>
<dbReference type="CDD" id="cd06173">
    <property type="entry name" value="MFS_MefA_like"/>
    <property type="match status" value="1"/>
</dbReference>
<dbReference type="Gene3D" id="1.20.1250.20">
    <property type="entry name" value="MFS general substrate transporter like domains"/>
    <property type="match status" value="1"/>
</dbReference>
<dbReference type="RefSeq" id="WP_191840149.1">
    <property type="nucleotide sequence ID" value="NZ_BAAALB010000002.1"/>
</dbReference>
<comment type="caution">
    <text evidence="8">The sequence shown here is derived from an EMBL/GenBank/DDBJ whole genome shotgun (WGS) entry which is preliminary data.</text>
</comment>
<protein>
    <submittedName>
        <fullName evidence="8">MFS transporter</fullName>
    </submittedName>
</protein>
<keyword evidence="3" id="KW-1003">Cell membrane</keyword>
<gene>
    <name evidence="8" type="ORF">Cch02nite_25980</name>
</gene>
<feature type="transmembrane region" description="Helical" evidence="7">
    <location>
        <begin position="260"/>
        <end position="280"/>
    </location>
</feature>
<dbReference type="SUPFAM" id="SSF103473">
    <property type="entry name" value="MFS general substrate transporter"/>
    <property type="match status" value="1"/>
</dbReference>
<feature type="transmembrane region" description="Helical" evidence="7">
    <location>
        <begin position="20"/>
        <end position="41"/>
    </location>
</feature>
<keyword evidence="5 7" id="KW-1133">Transmembrane helix</keyword>
<evidence type="ECO:0000256" key="5">
    <source>
        <dbReference type="ARBA" id="ARBA00022989"/>
    </source>
</evidence>
<dbReference type="PANTHER" id="PTHR23513:SF6">
    <property type="entry name" value="MAJOR FACILITATOR SUPERFAMILY ASSOCIATED DOMAIN-CONTAINING PROTEIN"/>
    <property type="match status" value="1"/>
</dbReference>
<keyword evidence="9" id="KW-1185">Reference proteome</keyword>
<evidence type="ECO:0000256" key="6">
    <source>
        <dbReference type="ARBA" id="ARBA00023136"/>
    </source>
</evidence>
<comment type="subcellular location">
    <subcellularLocation>
        <location evidence="1">Cell membrane</location>
        <topology evidence="1">Multi-pass membrane protein</topology>
    </subcellularLocation>
</comment>
<proteinExistence type="predicted"/>
<dbReference type="EMBL" id="BONG01000012">
    <property type="protein sequence ID" value="GIF89154.1"/>
    <property type="molecule type" value="Genomic_DNA"/>
</dbReference>